<dbReference type="Proteomes" id="UP000217289">
    <property type="component" value="Chromosome"/>
</dbReference>
<dbReference type="KEGG" id="mbd:MEBOL_004095"/>
<name>A0A250IFN7_9BACT</name>
<organism evidence="1 2">
    <name type="scientific">Melittangium boletus DSM 14713</name>
    <dbReference type="NCBI Taxonomy" id="1294270"/>
    <lineage>
        <taxon>Bacteria</taxon>
        <taxon>Pseudomonadati</taxon>
        <taxon>Myxococcota</taxon>
        <taxon>Myxococcia</taxon>
        <taxon>Myxococcales</taxon>
        <taxon>Cystobacterineae</taxon>
        <taxon>Archangiaceae</taxon>
        <taxon>Melittangium</taxon>
    </lineage>
</organism>
<reference evidence="1 2" key="1">
    <citation type="submission" date="2017-06" db="EMBL/GenBank/DDBJ databases">
        <authorList>
            <person name="Kim H.J."/>
            <person name="Triplett B.A."/>
        </authorList>
    </citation>
    <scope>NUCLEOTIDE SEQUENCE [LARGE SCALE GENOMIC DNA]</scope>
    <source>
        <strain evidence="1 2">DSM 14713</strain>
    </source>
</reference>
<gene>
    <name evidence="1" type="ORF">MEBOL_004095</name>
</gene>
<proteinExistence type="predicted"/>
<evidence type="ECO:0000313" key="2">
    <source>
        <dbReference type="Proteomes" id="UP000217289"/>
    </source>
</evidence>
<sequence>MERRSYQRRRYSHEFSLTAYMRSKCSMDTLM</sequence>
<evidence type="ECO:0000313" key="1">
    <source>
        <dbReference type="EMBL" id="ATB30634.1"/>
    </source>
</evidence>
<keyword evidence="2" id="KW-1185">Reference proteome</keyword>
<dbReference type="AlphaFoldDB" id="A0A250IFN7"/>
<accession>A0A250IFN7</accession>
<protein>
    <submittedName>
        <fullName evidence="1">Uncharacterized protein</fullName>
    </submittedName>
</protein>
<dbReference type="EMBL" id="CP022163">
    <property type="protein sequence ID" value="ATB30634.1"/>
    <property type="molecule type" value="Genomic_DNA"/>
</dbReference>